<evidence type="ECO:0000256" key="11">
    <source>
        <dbReference type="ARBA" id="ARBA00048996"/>
    </source>
</evidence>
<feature type="binding site" evidence="12">
    <location>
        <position position="162"/>
    </location>
    <ligand>
        <name>FMN</name>
        <dbReference type="ChEBI" id="CHEBI:58210"/>
    </ligand>
</feature>
<dbReference type="OrthoDB" id="36608at2157"/>
<feature type="binding site" evidence="12">
    <location>
        <begin position="188"/>
        <end position="189"/>
    </location>
    <ligand>
        <name>substrate</name>
    </ligand>
</feature>
<evidence type="ECO:0000313" key="15">
    <source>
        <dbReference type="Proteomes" id="UP000277582"/>
    </source>
</evidence>
<gene>
    <name evidence="12" type="primary">pyrD</name>
    <name evidence="14" type="ORF">D6D85_02390</name>
</gene>
<name>A0A3R9QJ01_9CREN</name>
<dbReference type="PROSITE" id="PS00912">
    <property type="entry name" value="DHODEHASE_2"/>
    <property type="match status" value="1"/>
</dbReference>
<feature type="active site" description="Nucleophile" evidence="12">
    <location>
        <position position="127"/>
    </location>
</feature>
<evidence type="ECO:0000313" key="14">
    <source>
        <dbReference type="EMBL" id="RSN77689.1"/>
    </source>
</evidence>
<dbReference type="GO" id="GO:0005737">
    <property type="term" value="C:cytoplasm"/>
    <property type="evidence" value="ECO:0007669"/>
    <property type="project" value="UniProtKB-SubCell"/>
</dbReference>
<dbReference type="InterPro" id="IPR049622">
    <property type="entry name" value="Dihydroorotate_DH_I"/>
</dbReference>
<dbReference type="Proteomes" id="UP000277582">
    <property type="component" value="Unassembled WGS sequence"/>
</dbReference>
<evidence type="ECO:0000256" key="6">
    <source>
        <dbReference type="ARBA" id="ARBA00022490"/>
    </source>
</evidence>
<dbReference type="GO" id="GO:0050661">
    <property type="term" value="F:NADP binding"/>
    <property type="evidence" value="ECO:0007669"/>
    <property type="project" value="TreeGrafter"/>
</dbReference>
<comment type="function">
    <text evidence="1">Catalyzes the conversion of dihydroorotate to orotate with NAD(+) as electron acceptor.</text>
</comment>
<keyword evidence="9 12" id="KW-0665">Pyrimidine biosynthesis</keyword>
<comment type="catalytic activity">
    <reaction evidence="12">
        <text>(S)-dihydroorotate + A = orotate + AH2</text>
        <dbReference type="Rhea" id="RHEA:18073"/>
        <dbReference type="ChEBI" id="CHEBI:13193"/>
        <dbReference type="ChEBI" id="CHEBI:17499"/>
        <dbReference type="ChEBI" id="CHEBI:30839"/>
        <dbReference type="ChEBI" id="CHEBI:30864"/>
    </reaction>
</comment>
<feature type="binding site" evidence="12">
    <location>
        <position position="124"/>
    </location>
    <ligand>
        <name>substrate</name>
    </ligand>
</feature>
<feature type="binding site" evidence="12">
    <location>
        <begin position="43"/>
        <end position="44"/>
    </location>
    <ligand>
        <name>FMN</name>
        <dbReference type="ChEBI" id="CHEBI:58210"/>
    </ligand>
</feature>
<feature type="binding site" evidence="12">
    <location>
        <begin position="240"/>
        <end position="241"/>
    </location>
    <ligand>
        <name>FMN</name>
        <dbReference type="ChEBI" id="CHEBI:58210"/>
    </ligand>
</feature>
<comment type="caution">
    <text evidence="14">The sequence shown here is derived from an EMBL/GenBank/DDBJ whole genome shotgun (WGS) entry which is preliminary data.</text>
</comment>
<dbReference type="GO" id="GO:0004589">
    <property type="term" value="F:dihydroorotate dehydrogenase (NAD+) activity"/>
    <property type="evidence" value="ECO:0007669"/>
    <property type="project" value="UniProtKB-EC"/>
</dbReference>
<dbReference type="PANTHER" id="PTHR43073">
    <property type="entry name" value="DIHYDROPYRIMIDINE DEHYDROGENASE [NADP(+)]"/>
    <property type="match status" value="1"/>
</dbReference>
<keyword evidence="6 12" id="KW-0963">Cytoplasm</keyword>
<evidence type="ECO:0000256" key="10">
    <source>
        <dbReference type="ARBA" id="ARBA00023002"/>
    </source>
</evidence>
<feature type="domain" description="Dihydroorotate dehydrogenase catalytic" evidence="13">
    <location>
        <begin position="1"/>
        <end position="283"/>
    </location>
</feature>
<comment type="cofactor">
    <cofactor evidence="12">
        <name>FMN</name>
        <dbReference type="ChEBI" id="CHEBI:58210"/>
    </cofactor>
    <text evidence="12">Binds 1 FMN per subunit.</text>
</comment>
<evidence type="ECO:0000256" key="3">
    <source>
        <dbReference type="ARBA" id="ARBA00004715"/>
    </source>
</evidence>
<evidence type="ECO:0000259" key="13">
    <source>
        <dbReference type="Pfam" id="PF01180"/>
    </source>
</evidence>
<evidence type="ECO:0000256" key="12">
    <source>
        <dbReference type="HAMAP-Rule" id="MF_00224"/>
    </source>
</evidence>
<keyword evidence="15" id="KW-1185">Reference proteome</keyword>
<feature type="binding site" evidence="12">
    <location>
        <begin position="67"/>
        <end position="71"/>
    </location>
    <ligand>
        <name>substrate</name>
    </ligand>
</feature>
<evidence type="ECO:0000256" key="1">
    <source>
        <dbReference type="ARBA" id="ARBA00003616"/>
    </source>
</evidence>
<dbReference type="PIRSF" id="PIRSF000164">
    <property type="entry name" value="DHO_oxidase"/>
    <property type="match status" value="1"/>
</dbReference>
<dbReference type="FunFam" id="3.20.20.70:FF:000027">
    <property type="entry name" value="Dihydropyrimidine dehydrogenase [NADP(+)]"/>
    <property type="match status" value="1"/>
</dbReference>
<dbReference type="CDD" id="cd04740">
    <property type="entry name" value="DHOD_1B_like"/>
    <property type="match status" value="1"/>
</dbReference>
<feature type="binding site" evidence="12">
    <location>
        <begin position="262"/>
        <end position="263"/>
    </location>
    <ligand>
        <name>FMN</name>
        <dbReference type="ChEBI" id="CHEBI:58210"/>
    </ligand>
</feature>
<keyword evidence="10 12" id="KW-0560">Oxidoreductase</keyword>
<dbReference type="HAMAP" id="MF_00224">
    <property type="entry name" value="DHO_dh_type1"/>
    <property type="match status" value="1"/>
</dbReference>
<dbReference type="InterPro" id="IPR012135">
    <property type="entry name" value="Dihydroorotate_DH_1_2"/>
</dbReference>
<dbReference type="InterPro" id="IPR033888">
    <property type="entry name" value="DHOD_1B"/>
</dbReference>
<dbReference type="InterPro" id="IPR024920">
    <property type="entry name" value="Dihydroorotate_DH_1"/>
</dbReference>
<evidence type="ECO:0000256" key="4">
    <source>
        <dbReference type="ARBA" id="ARBA00008008"/>
    </source>
</evidence>
<feature type="binding site" evidence="12">
    <location>
        <position position="43"/>
    </location>
    <ligand>
        <name>substrate</name>
    </ligand>
</feature>
<organism evidence="14 15">
    <name type="scientific">Candidatus Methanodesulfokora washburnensis</name>
    <dbReference type="NCBI Taxonomy" id="2478471"/>
    <lineage>
        <taxon>Archaea</taxon>
        <taxon>Thermoproteota</taxon>
        <taxon>Candidatus Korarchaeia</taxon>
        <taxon>Candidatus Korarchaeia incertae sedis</taxon>
        <taxon>Candidatus Methanodesulfokora</taxon>
    </lineage>
</organism>
<dbReference type="EC" id="1.3.-.-" evidence="12"/>
<comment type="pathway">
    <text evidence="3">Pyrimidine metabolism; UMP biosynthesis via de novo pathway; orotate from (S)-dihydroorotate (NAD(+) route): step 1/1.</text>
</comment>
<dbReference type="InterPro" id="IPR001295">
    <property type="entry name" value="Dihydroorotate_DH_CS"/>
</dbReference>
<dbReference type="InterPro" id="IPR005720">
    <property type="entry name" value="Dihydroorotate_DH_cat"/>
</dbReference>
<comment type="caution">
    <text evidence="12">Lacks conserved residue(s) required for the propagation of feature annotation.</text>
</comment>
<keyword evidence="7 12" id="KW-0285">Flavoprotein</keyword>
<keyword evidence="8 12" id="KW-0288">FMN</keyword>
<evidence type="ECO:0000256" key="5">
    <source>
        <dbReference type="ARBA" id="ARBA00011669"/>
    </source>
</evidence>
<proteinExistence type="inferred from homology"/>
<feature type="binding site" evidence="12">
    <location>
        <position position="213"/>
    </location>
    <ligand>
        <name>FMN</name>
        <dbReference type="ChEBI" id="CHEBI:58210"/>
    </ligand>
</feature>
<dbReference type="InterPro" id="IPR013785">
    <property type="entry name" value="Aldolase_TIM"/>
</dbReference>
<dbReference type="NCBIfam" id="NF005574">
    <property type="entry name" value="PRK07259.1"/>
    <property type="match status" value="1"/>
</dbReference>
<feature type="binding site" evidence="12">
    <location>
        <position position="124"/>
    </location>
    <ligand>
        <name>FMN</name>
        <dbReference type="ChEBI" id="CHEBI:58210"/>
    </ligand>
</feature>
<dbReference type="GO" id="GO:0006212">
    <property type="term" value="P:uracil catabolic process"/>
    <property type="evidence" value="ECO:0007669"/>
    <property type="project" value="TreeGrafter"/>
</dbReference>
<dbReference type="AlphaFoldDB" id="A0A3R9QJ01"/>
<dbReference type="NCBIfam" id="TIGR01037">
    <property type="entry name" value="pyrD_sub1_fam"/>
    <property type="match status" value="1"/>
</dbReference>
<accession>A0A3R9QJ01</accession>
<comment type="similarity">
    <text evidence="4 12">Belongs to the dihydroorotate dehydrogenase family. Type 1 subfamily.</text>
</comment>
<reference evidence="14 15" key="1">
    <citation type="submission" date="2018-10" db="EMBL/GenBank/DDBJ databases">
        <title>Co-occurring genomic capacity for anaerobic methane metabolism and dissimilatory sulfite reduction discovered in the Korarchaeota.</title>
        <authorList>
            <person name="Mckay L.J."/>
            <person name="Dlakic M."/>
            <person name="Fields M.W."/>
            <person name="Delmont T.O."/>
            <person name="Eren A.M."/>
            <person name="Jay Z.J."/>
            <person name="Klingelsmith K.B."/>
            <person name="Rusch D.B."/>
            <person name="Inskeep W.P."/>
        </authorList>
    </citation>
    <scope>NUCLEOTIDE SEQUENCE [LARGE SCALE GENOMIC DNA]</scope>
    <source>
        <strain evidence="14 15">MDKW</strain>
    </source>
</reference>
<dbReference type="EMBL" id="RCOS01000030">
    <property type="protein sequence ID" value="RSN77689.1"/>
    <property type="molecule type" value="Genomic_DNA"/>
</dbReference>
<dbReference type="GO" id="GO:0002058">
    <property type="term" value="F:uracil binding"/>
    <property type="evidence" value="ECO:0007669"/>
    <property type="project" value="TreeGrafter"/>
</dbReference>
<evidence type="ECO:0000256" key="7">
    <source>
        <dbReference type="ARBA" id="ARBA00022630"/>
    </source>
</evidence>
<feature type="binding site" evidence="12">
    <location>
        <position position="187"/>
    </location>
    <ligand>
        <name>FMN</name>
        <dbReference type="ChEBI" id="CHEBI:58210"/>
    </ligand>
</feature>
<evidence type="ECO:0000256" key="9">
    <source>
        <dbReference type="ARBA" id="ARBA00022975"/>
    </source>
</evidence>
<dbReference type="SUPFAM" id="SSF51395">
    <property type="entry name" value="FMN-linked oxidoreductases"/>
    <property type="match status" value="1"/>
</dbReference>
<dbReference type="Pfam" id="PF01180">
    <property type="entry name" value="DHO_dh"/>
    <property type="match status" value="1"/>
</dbReference>
<protein>
    <recommendedName>
        <fullName evidence="12">Dihydroorotate dehydrogenase</fullName>
        <shortName evidence="12">DHOD</shortName>
        <shortName evidence="12">DHODase</shortName>
        <shortName evidence="12">DHOdehase</shortName>
        <ecNumber evidence="12">1.3.-.-</ecNumber>
    </recommendedName>
</protein>
<dbReference type="Gene3D" id="3.20.20.70">
    <property type="entry name" value="Aldolase class I"/>
    <property type="match status" value="1"/>
</dbReference>
<sequence>MLSVSVAGIKLENPIVIASGILGTTSGLMKRLADAGAGAITTKTTTLKPREGNPLPNVYELDFGLVNSMGLPNPGAEEMAEEIIKAKREAKIPIFASIAGEDIDEFLKVASMMEEAGADAVELNLSCPHSRKLGLEMGSDPIFVKTLTKELKGSISIPIFAKISAHFPSIPEYLEKFIEHVDGVTAINTLRAMVIDIDEMAPILGGKYGGLSGPAIRPVALRVVNEIRKAFPEVSIIGVGGVEDWRSALEMIMAGADAVGIGTAVKKGLNVIEEIKLGISRFLTEKGLKLEDIRGIV</sequence>
<dbReference type="RefSeq" id="WP_125670463.1">
    <property type="nucleotide sequence ID" value="NZ_RCOS01000030.1"/>
</dbReference>
<comment type="subunit">
    <text evidence="5">Heterotetramer of 2 PyrK and 2 PyrD type B subunits.</text>
</comment>
<feature type="binding site" evidence="12">
    <location>
        <position position="19"/>
    </location>
    <ligand>
        <name>FMN</name>
        <dbReference type="ChEBI" id="CHEBI:58210"/>
    </ligand>
</feature>
<dbReference type="UniPathway" id="UPA00070"/>
<evidence type="ECO:0000256" key="2">
    <source>
        <dbReference type="ARBA" id="ARBA00004496"/>
    </source>
</evidence>
<dbReference type="PANTHER" id="PTHR43073:SF2">
    <property type="entry name" value="DIHYDROPYRIMIDINE DEHYDROGENASE [NADP(+)]"/>
    <property type="match status" value="1"/>
</dbReference>
<dbReference type="GO" id="GO:0006207">
    <property type="term" value="P:'de novo' pyrimidine nucleobase biosynthetic process"/>
    <property type="evidence" value="ECO:0007669"/>
    <property type="project" value="InterPro"/>
</dbReference>
<dbReference type="GO" id="GO:0044205">
    <property type="term" value="P:'de novo' UMP biosynthetic process"/>
    <property type="evidence" value="ECO:0007669"/>
    <property type="project" value="UniProtKB-UniRule"/>
</dbReference>
<evidence type="ECO:0000256" key="8">
    <source>
        <dbReference type="ARBA" id="ARBA00022643"/>
    </source>
</evidence>
<dbReference type="GO" id="GO:0006210">
    <property type="term" value="P:thymine catabolic process"/>
    <property type="evidence" value="ECO:0007669"/>
    <property type="project" value="TreeGrafter"/>
</dbReference>
<comment type="subcellular location">
    <subcellularLocation>
        <location evidence="2 12">Cytoplasm</location>
    </subcellularLocation>
</comment>
<comment type="catalytic activity">
    <reaction evidence="11">
        <text>(S)-dihydroorotate + NAD(+) = orotate + NADH + H(+)</text>
        <dbReference type="Rhea" id="RHEA:13513"/>
        <dbReference type="ChEBI" id="CHEBI:15378"/>
        <dbReference type="ChEBI" id="CHEBI:30839"/>
        <dbReference type="ChEBI" id="CHEBI:30864"/>
        <dbReference type="ChEBI" id="CHEBI:57540"/>
        <dbReference type="ChEBI" id="CHEBI:57945"/>
        <dbReference type="EC" id="1.3.1.14"/>
    </reaction>
</comment>